<evidence type="ECO:0000256" key="7">
    <source>
        <dbReference type="ARBA" id="ARBA00023242"/>
    </source>
</evidence>
<accession>A0A183FWW1</accession>
<protein>
    <submittedName>
        <fullName evidence="11">DDE Tnp4 domain-containing protein</fullName>
    </submittedName>
</protein>
<sequence>MPERNLIGIAQTVSGETLVFILAMFRHILNQPKLEEIDGPKEMDVLDVVGVLDRKEEERTSIPRVFRDRSVPFEALSDTEFRKDYRFTKPTFFKICGLLAEDLSHKTGRGSDLPVALQVCICIHLLGRNVMQSDSARIAGCNQTTVSREAKRWRYNGRSSKYRIPGIVGIIDGTHVHITAPVESEEDYVNRKNFHSLNVGVVVDYEGRIRWVSTKWPGSTHDSRVLKSSELYHNLTRGTLDGVIIGDSAYAAETFLLKPITNPSTPKEERYNRSLCSARSRIERCFGVLKRQFHILHAECRYAPAKAAQIVLACCILRNIAIDSKELDDYDGSPMPVCPSCLSSPSTMEHYIRTLPAAELS</sequence>
<dbReference type="Pfam" id="PF13359">
    <property type="entry name" value="DDE_Tnp_4"/>
    <property type="match status" value="1"/>
</dbReference>
<evidence type="ECO:0000256" key="1">
    <source>
        <dbReference type="ARBA" id="ARBA00001968"/>
    </source>
</evidence>
<evidence type="ECO:0000313" key="10">
    <source>
        <dbReference type="Proteomes" id="UP000050761"/>
    </source>
</evidence>
<dbReference type="GO" id="GO:0046872">
    <property type="term" value="F:metal ion binding"/>
    <property type="evidence" value="ECO:0007669"/>
    <property type="project" value="UniProtKB-KW"/>
</dbReference>
<reference evidence="11" key="2">
    <citation type="submission" date="2019-09" db="UniProtKB">
        <authorList>
            <consortium name="WormBaseParasite"/>
        </authorList>
    </citation>
    <scope>IDENTIFICATION</scope>
</reference>
<organism evidence="10 11">
    <name type="scientific">Heligmosomoides polygyrus</name>
    <name type="common">Parasitic roundworm</name>
    <dbReference type="NCBI Taxonomy" id="6339"/>
    <lineage>
        <taxon>Eukaryota</taxon>
        <taxon>Metazoa</taxon>
        <taxon>Ecdysozoa</taxon>
        <taxon>Nematoda</taxon>
        <taxon>Chromadorea</taxon>
        <taxon>Rhabditida</taxon>
        <taxon>Rhabditina</taxon>
        <taxon>Rhabditomorpha</taxon>
        <taxon>Strongyloidea</taxon>
        <taxon>Heligmosomidae</taxon>
        <taxon>Heligmosomoides</taxon>
    </lineage>
</organism>
<keyword evidence="5" id="KW-0479">Metal-binding</keyword>
<comment type="subcellular location">
    <subcellularLocation>
        <location evidence="2">Nucleus</location>
    </subcellularLocation>
</comment>
<dbReference type="WBParaSite" id="HPBE_0001297401-mRNA-1">
    <property type="protein sequence ID" value="HPBE_0001297401-mRNA-1"/>
    <property type="gene ID" value="HPBE_0001297401"/>
</dbReference>
<evidence type="ECO:0000313" key="9">
    <source>
        <dbReference type="EMBL" id="VDO94396.1"/>
    </source>
</evidence>
<keyword evidence="10" id="KW-1185">Reference proteome</keyword>
<evidence type="ECO:0000259" key="8">
    <source>
        <dbReference type="Pfam" id="PF13359"/>
    </source>
</evidence>
<name>A0A183FWW1_HELPZ</name>
<dbReference type="GO" id="GO:0005634">
    <property type="term" value="C:nucleus"/>
    <property type="evidence" value="ECO:0007669"/>
    <property type="project" value="UniProtKB-SubCell"/>
</dbReference>
<dbReference type="InterPro" id="IPR045249">
    <property type="entry name" value="HARBI1-like"/>
</dbReference>
<comment type="cofactor">
    <cofactor evidence="1">
        <name>a divalent metal cation</name>
        <dbReference type="ChEBI" id="CHEBI:60240"/>
    </cofactor>
</comment>
<comment type="similarity">
    <text evidence="3">Belongs to the HARBI1 family.</text>
</comment>
<evidence type="ECO:0000256" key="3">
    <source>
        <dbReference type="ARBA" id="ARBA00006958"/>
    </source>
</evidence>
<reference evidence="9 10" key="1">
    <citation type="submission" date="2018-11" db="EMBL/GenBank/DDBJ databases">
        <authorList>
            <consortium name="Pathogen Informatics"/>
        </authorList>
    </citation>
    <scope>NUCLEOTIDE SEQUENCE [LARGE SCALE GENOMIC DNA]</scope>
</reference>
<dbReference type="PANTHER" id="PTHR22930">
    <property type="match status" value="1"/>
</dbReference>
<accession>A0A3P7YZI6</accession>
<dbReference type="GO" id="GO:0016787">
    <property type="term" value="F:hydrolase activity"/>
    <property type="evidence" value="ECO:0007669"/>
    <property type="project" value="UniProtKB-KW"/>
</dbReference>
<dbReference type="GO" id="GO:0004518">
    <property type="term" value="F:nuclease activity"/>
    <property type="evidence" value="ECO:0007669"/>
    <property type="project" value="UniProtKB-KW"/>
</dbReference>
<evidence type="ECO:0000256" key="4">
    <source>
        <dbReference type="ARBA" id="ARBA00022722"/>
    </source>
</evidence>
<proteinExistence type="inferred from homology"/>
<dbReference type="AlphaFoldDB" id="A0A183FWW1"/>
<feature type="domain" description="DDE Tnp4" evidence="8">
    <location>
        <begin position="171"/>
        <end position="319"/>
    </location>
</feature>
<keyword evidence="7" id="KW-0539">Nucleus</keyword>
<keyword evidence="4" id="KW-0540">Nuclease</keyword>
<dbReference type="EMBL" id="UZAH01027718">
    <property type="protein sequence ID" value="VDO94396.1"/>
    <property type="molecule type" value="Genomic_DNA"/>
</dbReference>
<evidence type="ECO:0000256" key="6">
    <source>
        <dbReference type="ARBA" id="ARBA00022801"/>
    </source>
</evidence>
<dbReference type="Proteomes" id="UP000050761">
    <property type="component" value="Unassembled WGS sequence"/>
</dbReference>
<dbReference type="OrthoDB" id="5855143at2759"/>
<evidence type="ECO:0000313" key="11">
    <source>
        <dbReference type="WBParaSite" id="HPBE_0001297401-mRNA-1"/>
    </source>
</evidence>
<dbReference type="PANTHER" id="PTHR22930:SF267">
    <property type="entry name" value="NUCLEASE HARBI1-RELATED"/>
    <property type="match status" value="1"/>
</dbReference>
<keyword evidence="6" id="KW-0378">Hydrolase</keyword>
<dbReference type="InterPro" id="IPR027806">
    <property type="entry name" value="HARBI1_dom"/>
</dbReference>
<evidence type="ECO:0000256" key="2">
    <source>
        <dbReference type="ARBA" id="ARBA00004123"/>
    </source>
</evidence>
<gene>
    <name evidence="9" type="ORF">HPBE_LOCUS12975</name>
</gene>
<evidence type="ECO:0000256" key="5">
    <source>
        <dbReference type="ARBA" id="ARBA00022723"/>
    </source>
</evidence>